<protein>
    <submittedName>
        <fullName evidence="2">DUF2235 domain-containing protein</fullName>
    </submittedName>
</protein>
<dbReference type="AlphaFoldDB" id="A0A9Q2NQ29"/>
<feature type="domain" description="T6SS Phospholipase effector Tle1-like catalytic" evidence="1">
    <location>
        <begin position="33"/>
        <end position="282"/>
    </location>
</feature>
<dbReference type="PANTHER" id="PTHR33840">
    <property type="match status" value="1"/>
</dbReference>
<dbReference type="RefSeq" id="WP_085629432.1">
    <property type="nucleotide sequence ID" value="NZ_JAFBWU010000002.1"/>
</dbReference>
<dbReference type="Pfam" id="PF09994">
    <property type="entry name" value="T6SS_Tle1-like_cat"/>
    <property type="match status" value="1"/>
</dbReference>
<gene>
    <name evidence="2" type="ORF">JQX41_03755</name>
    <name evidence="3" type="ORF">JQX48_03755</name>
</gene>
<evidence type="ECO:0000313" key="3">
    <source>
        <dbReference type="EMBL" id="MBM2416071.1"/>
    </source>
</evidence>
<proteinExistence type="predicted"/>
<evidence type="ECO:0000313" key="5">
    <source>
        <dbReference type="Proteomes" id="UP000809440"/>
    </source>
</evidence>
<dbReference type="InterPro" id="IPR018712">
    <property type="entry name" value="Tle1-like_cat"/>
</dbReference>
<dbReference type="EMBL" id="JAFBXF010000002">
    <property type="protein sequence ID" value="MBM2416071.1"/>
    <property type="molecule type" value="Genomic_DNA"/>
</dbReference>
<keyword evidence="5" id="KW-1185">Reference proteome</keyword>
<evidence type="ECO:0000313" key="4">
    <source>
        <dbReference type="Proteomes" id="UP000755667"/>
    </source>
</evidence>
<evidence type="ECO:0000313" key="2">
    <source>
        <dbReference type="EMBL" id="MBM2411404.1"/>
    </source>
</evidence>
<accession>A0A9Q2NQ29</accession>
<comment type="caution">
    <text evidence="2">The sequence shown here is derived from an EMBL/GenBank/DDBJ whole genome shotgun (WGS) entry which is preliminary data.</text>
</comment>
<reference evidence="2 5" key="1">
    <citation type="submission" date="2021-01" db="EMBL/GenBank/DDBJ databases">
        <title>Diatom-associated Roseobacters Show Island Model of Population Structure.</title>
        <authorList>
            <person name="Qu L."/>
            <person name="Feng X."/>
            <person name="Chen Y."/>
            <person name="Li L."/>
            <person name="Wang X."/>
            <person name="Hu Z."/>
            <person name="Wang H."/>
            <person name="Luo H."/>
        </authorList>
    </citation>
    <scope>NUCLEOTIDE SEQUENCE</scope>
    <source>
        <strain evidence="3 5">CC28-63</strain>
        <strain evidence="2">CC28-69</strain>
    </source>
</reference>
<sequence>MRASRLSDRIIGWFRGTVATGQSKVSARRGARDHVVILDGTLSSLEPGYETNAGCLYRLLQEVGGDLSIYYESGLQWSDWRSASDIAVGRGINRQICRAYGFLASRYQPGDRIFFFGYSRGAYAVRSLAGAIDTIGLLRAEHATERNVRQAYRLYRYPADRDTVRAFVQRFCHDAPVISVLGVWDTVKALGMRLPVLWRFTNDKHAFHNDQLGPSIQHGFQALAYHERRMAYEPVLWSCPPGWSGHVEQVWFKGVHGDIGGQLRGHEEARPLANIPLVWMLDRAQTVGLPLPDGWRQRFPQNVHAPSSGNWKGWGKLFLYRRPRRVGDDPSERIHETLHVTQPQVVSEPLVP</sequence>
<dbReference type="Proteomes" id="UP000809440">
    <property type="component" value="Unassembled WGS sequence"/>
</dbReference>
<dbReference type="PANTHER" id="PTHR33840:SF1">
    <property type="entry name" value="TLE1 PHOSPHOLIPASE DOMAIN-CONTAINING PROTEIN"/>
    <property type="match status" value="1"/>
</dbReference>
<dbReference type="GeneID" id="62640947"/>
<dbReference type="Proteomes" id="UP000755667">
    <property type="component" value="Unassembled WGS sequence"/>
</dbReference>
<dbReference type="EMBL" id="JAFBXE010000002">
    <property type="protein sequence ID" value="MBM2411404.1"/>
    <property type="molecule type" value="Genomic_DNA"/>
</dbReference>
<evidence type="ECO:0000259" key="1">
    <source>
        <dbReference type="Pfam" id="PF09994"/>
    </source>
</evidence>
<organism evidence="2 4">
    <name type="scientific">Marivita cryptomonadis</name>
    <dbReference type="NCBI Taxonomy" id="505252"/>
    <lineage>
        <taxon>Bacteria</taxon>
        <taxon>Pseudomonadati</taxon>
        <taxon>Pseudomonadota</taxon>
        <taxon>Alphaproteobacteria</taxon>
        <taxon>Rhodobacterales</taxon>
        <taxon>Roseobacteraceae</taxon>
        <taxon>Marivita</taxon>
    </lineage>
</organism>
<dbReference type="OrthoDB" id="4378831at2"/>
<name>A0A9Q2NQ29_9RHOB</name>